<sequence>MDTSEQAGAGGCQLPDTLESSSALARLPDEVLLLVMQYLDVEDLFRCRLVCKRLAGLALDPDAWQHRNLSDEHPWACAVLRLAPCLKSLVMLAPSTMACHMLALSRTKCAAAKLLFSLQSGYGVTQMEEVIRHQEALGRLKGLHVSITPIMDGATATKLLDVVTSIPALEELSLYILTLSIPLTARPALRSVSGPSLKNFVLEWEAGHGTGLPQPIEDVSRFLLAEHAATLERIEFESNAGVIKPPASLLASMPNLRVLNCSPFPGMRALAASESLRDLCLVVKPATVTTDTREFLRGAGNLRVIDMTFSSIGENCTWTPTTAGVDLVEDLASTVEELSISNEAEATARCLPQVQPLLRALPTLTCLRNLFLEVAPDELLAAITPTTAPALQWLSVTNSDWGCTHAWLHRGVVKKLLSENPSLHVQVRADEASAPCRENPCETCEYDCHMDLCEFESILFTHDPHDSCAVKVHASIFCYYISDVSTIESDTVNAELGWSDLDMVQGAQANMFE</sequence>
<dbReference type="Proteomes" id="UP000504606">
    <property type="component" value="Unplaced"/>
</dbReference>
<name>A0A9C6UAR0_FRAOC</name>
<dbReference type="CDD" id="cd09917">
    <property type="entry name" value="F-box_SF"/>
    <property type="match status" value="1"/>
</dbReference>
<proteinExistence type="predicted"/>
<protein>
    <submittedName>
        <fullName evidence="3">Uncharacterized protein LOC127750124</fullName>
    </submittedName>
</protein>
<dbReference type="PROSITE" id="PS50181">
    <property type="entry name" value="FBOX"/>
    <property type="match status" value="1"/>
</dbReference>
<dbReference type="SMART" id="SM00256">
    <property type="entry name" value="FBOX"/>
    <property type="match status" value="1"/>
</dbReference>
<organism evidence="2 3">
    <name type="scientific">Frankliniella occidentalis</name>
    <name type="common">Western flower thrips</name>
    <name type="synonym">Euthrips occidentalis</name>
    <dbReference type="NCBI Taxonomy" id="133901"/>
    <lineage>
        <taxon>Eukaryota</taxon>
        <taxon>Metazoa</taxon>
        <taxon>Ecdysozoa</taxon>
        <taxon>Arthropoda</taxon>
        <taxon>Hexapoda</taxon>
        <taxon>Insecta</taxon>
        <taxon>Pterygota</taxon>
        <taxon>Neoptera</taxon>
        <taxon>Paraneoptera</taxon>
        <taxon>Thysanoptera</taxon>
        <taxon>Terebrantia</taxon>
        <taxon>Thripoidea</taxon>
        <taxon>Thripidae</taxon>
        <taxon>Frankliniella</taxon>
    </lineage>
</organism>
<dbReference type="GeneID" id="127750124"/>
<reference evidence="3" key="1">
    <citation type="submission" date="2025-08" db="UniProtKB">
        <authorList>
            <consortium name="RefSeq"/>
        </authorList>
    </citation>
    <scope>IDENTIFICATION</scope>
    <source>
        <tissue evidence="3">Whole organism</tissue>
    </source>
</reference>
<dbReference type="Pfam" id="PF12937">
    <property type="entry name" value="F-box-like"/>
    <property type="match status" value="1"/>
</dbReference>
<dbReference type="AlphaFoldDB" id="A0A9C6UAR0"/>
<dbReference type="Gene3D" id="1.20.1280.50">
    <property type="match status" value="1"/>
</dbReference>
<accession>A0A9C6UAR0</accession>
<gene>
    <name evidence="3" type="primary">LOC127750124</name>
</gene>
<dbReference type="SUPFAM" id="SSF81383">
    <property type="entry name" value="F-box domain"/>
    <property type="match status" value="1"/>
</dbReference>
<keyword evidence="2" id="KW-1185">Reference proteome</keyword>
<evidence type="ECO:0000259" key="1">
    <source>
        <dbReference type="PROSITE" id="PS50181"/>
    </source>
</evidence>
<feature type="domain" description="F-box" evidence="1">
    <location>
        <begin position="21"/>
        <end position="67"/>
    </location>
</feature>
<dbReference type="OrthoDB" id="10257471at2759"/>
<evidence type="ECO:0000313" key="2">
    <source>
        <dbReference type="Proteomes" id="UP000504606"/>
    </source>
</evidence>
<dbReference type="InterPro" id="IPR001810">
    <property type="entry name" value="F-box_dom"/>
</dbReference>
<dbReference type="SUPFAM" id="SSF52047">
    <property type="entry name" value="RNI-like"/>
    <property type="match status" value="1"/>
</dbReference>
<evidence type="ECO:0000313" key="3">
    <source>
        <dbReference type="RefSeq" id="XP_052126697.1"/>
    </source>
</evidence>
<dbReference type="RefSeq" id="XP_052126697.1">
    <property type="nucleotide sequence ID" value="XM_052270737.1"/>
</dbReference>
<dbReference type="KEGG" id="foc:127750124"/>
<dbReference type="InterPro" id="IPR036047">
    <property type="entry name" value="F-box-like_dom_sf"/>
</dbReference>